<evidence type="ECO:0000313" key="3">
    <source>
        <dbReference type="Proteomes" id="UP000664859"/>
    </source>
</evidence>
<organism evidence="2 3">
    <name type="scientific">Tribonema minus</name>
    <dbReference type="NCBI Taxonomy" id="303371"/>
    <lineage>
        <taxon>Eukaryota</taxon>
        <taxon>Sar</taxon>
        <taxon>Stramenopiles</taxon>
        <taxon>Ochrophyta</taxon>
        <taxon>PX clade</taxon>
        <taxon>Xanthophyceae</taxon>
        <taxon>Tribonematales</taxon>
        <taxon>Tribonemataceae</taxon>
        <taxon>Tribonema</taxon>
    </lineage>
</organism>
<reference evidence="2" key="1">
    <citation type="submission" date="2021-02" db="EMBL/GenBank/DDBJ databases">
        <title>First Annotated Genome of the Yellow-green Alga Tribonema minus.</title>
        <authorList>
            <person name="Mahan K.M."/>
        </authorList>
    </citation>
    <scope>NUCLEOTIDE SEQUENCE</scope>
    <source>
        <strain evidence="2">UTEX B ZZ1240</strain>
    </source>
</reference>
<evidence type="ECO:0000256" key="1">
    <source>
        <dbReference type="SAM" id="SignalP"/>
    </source>
</evidence>
<protein>
    <recommendedName>
        <fullName evidence="4">Secreted protein</fullName>
    </recommendedName>
</protein>
<evidence type="ECO:0008006" key="4">
    <source>
        <dbReference type="Google" id="ProtNLM"/>
    </source>
</evidence>
<accession>A0A836CNG4</accession>
<proteinExistence type="predicted"/>
<feature type="signal peptide" evidence="1">
    <location>
        <begin position="1"/>
        <end position="17"/>
    </location>
</feature>
<keyword evidence="1" id="KW-0732">Signal</keyword>
<dbReference type="EMBL" id="JAFCMP010000044">
    <property type="protein sequence ID" value="KAG5189821.1"/>
    <property type="molecule type" value="Genomic_DNA"/>
</dbReference>
<feature type="chain" id="PRO_5032910361" description="Secreted protein" evidence="1">
    <location>
        <begin position="18"/>
        <end position="159"/>
    </location>
</feature>
<comment type="caution">
    <text evidence="2">The sequence shown here is derived from an EMBL/GenBank/DDBJ whole genome shotgun (WGS) entry which is preliminary data.</text>
</comment>
<dbReference type="AlphaFoldDB" id="A0A836CNG4"/>
<name>A0A836CNG4_9STRA</name>
<dbReference type="OrthoDB" id="48948at2759"/>
<gene>
    <name evidence="2" type="ORF">JKP88DRAFT_176511</name>
</gene>
<keyword evidence="3" id="KW-1185">Reference proteome</keyword>
<dbReference type="Proteomes" id="UP000664859">
    <property type="component" value="Unassembled WGS sequence"/>
</dbReference>
<evidence type="ECO:0000313" key="2">
    <source>
        <dbReference type="EMBL" id="KAG5189821.1"/>
    </source>
</evidence>
<sequence length="159" mass="17173">MKGTALLLVCGAAFVSAAVDPCGSDVCQFKGNDTANCSVIGQLGDGVLRAYTACSQDCADDLNIKREAIDPDLLETLFPFPDGTGGSASGLVNYLRFDGSSVVMSLRAGFPTFFIEDPRLLKRVQKVGACKLWWHIRSRFAYSVSWCHSSPLAPRHTHV</sequence>